<organism evidence="1 2">
    <name type="scientific">Porites evermanni</name>
    <dbReference type="NCBI Taxonomy" id="104178"/>
    <lineage>
        <taxon>Eukaryota</taxon>
        <taxon>Metazoa</taxon>
        <taxon>Cnidaria</taxon>
        <taxon>Anthozoa</taxon>
        <taxon>Hexacorallia</taxon>
        <taxon>Scleractinia</taxon>
        <taxon>Fungiina</taxon>
        <taxon>Poritidae</taxon>
        <taxon>Porites</taxon>
    </lineage>
</organism>
<evidence type="ECO:0000313" key="1">
    <source>
        <dbReference type="EMBL" id="CAH3024310.1"/>
    </source>
</evidence>
<dbReference type="EMBL" id="CALNXI010000298">
    <property type="protein sequence ID" value="CAH3024310.1"/>
    <property type="molecule type" value="Genomic_DNA"/>
</dbReference>
<comment type="caution">
    <text evidence="1">The sequence shown here is derived from an EMBL/GenBank/DDBJ whole genome shotgun (WGS) entry which is preliminary data.</text>
</comment>
<evidence type="ECO:0000313" key="2">
    <source>
        <dbReference type="Proteomes" id="UP001159427"/>
    </source>
</evidence>
<name>A0ABN8M3X4_9CNID</name>
<dbReference type="Proteomes" id="UP001159427">
    <property type="component" value="Unassembled WGS sequence"/>
</dbReference>
<feature type="non-terminal residue" evidence="1">
    <location>
        <position position="140"/>
    </location>
</feature>
<protein>
    <submittedName>
        <fullName evidence="1">Uncharacterized protein</fullName>
    </submittedName>
</protein>
<gene>
    <name evidence="1" type="ORF">PEVE_00022255</name>
</gene>
<sequence length="140" mass="15557">MLNYGAALQDLSDEKILSRLKDFNCEWLSRPNIAISEMAQTIKDNWPLIEKQSGTVFTRKFVQDLGAVVLPLMDTYARLDNKDNSTHDPLTHDGALEVVNVNPDVEQLMVTAFNAAGPVLMTSIQMLAVNALLHNVNNFA</sequence>
<accession>A0ABN8M3X4</accession>
<proteinExistence type="predicted"/>
<reference evidence="1 2" key="1">
    <citation type="submission" date="2022-05" db="EMBL/GenBank/DDBJ databases">
        <authorList>
            <consortium name="Genoscope - CEA"/>
            <person name="William W."/>
        </authorList>
    </citation>
    <scope>NUCLEOTIDE SEQUENCE [LARGE SCALE GENOMIC DNA]</scope>
</reference>
<keyword evidence="2" id="KW-1185">Reference proteome</keyword>